<keyword evidence="11" id="KW-1185">Reference proteome</keyword>
<evidence type="ECO:0000256" key="7">
    <source>
        <dbReference type="ARBA" id="ARBA00022989"/>
    </source>
</evidence>
<evidence type="ECO:0000256" key="4">
    <source>
        <dbReference type="ARBA" id="ARBA00022475"/>
    </source>
</evidence>
<keyword evidence="7 9" id="KW-1133">Transmembrane helix</keyword>
<organism evidence="10 11">
    <name type="scientific">Thalassotalea algicola</name>
    <dbReference type="NCBI Taxonomy" id="2716224"/>
    <lineage>
        <taxon>Bacteria</taxon>
        <taxon>Pseudomonadati</taxon>
        <taxon>Pseudomonadota</taxon>
        <taxon>Gammaproteobacteria</taxon>
        <taxon>Alteromonadales</taxon>
        <taxon>Colwelliaceae</taxon>
        <taxon>Thalassotalea</taxon>
    </lineage>
</organism>
<evidence type="ECO:0000256" key="1">
    <source>
        <dbReference type="ARBA" id="ARBA00004429"/>
    </source>
</evidence>
<proteinExistence type="inferred from homology"/>
<gene>
    <name evidence="10" type="ORF">HII17_12925</name>
</gene>
<dbReference type="Proteomes" id="UP000568664">
    <property type="component" value="Unassembled WGS sequence"/>
</dbReference>
<name>A0A7Y0LDU5_9GAMM</name>
<keyword evidence="4" id="KW-1003">Cell membrane</keyword>
<dbReference type="NCBIfam" id="NF002493">
    <property type="entry name" value="PRK01816.1"/>
    <property type="match status" value="1"/>
</dbReference>
<comment type="subcellular location">
    <subcellularLocation>
        <location evidence="1">Cell inner membrane</location>
        <topology evidence="1">Multi-pass membrane protein</topology>
    </subcellularLocation>
</comment>
<evidence type="ECO:0000256" key="6">
    <source>
        <dbReference type="ARBA" id="ARBA00022692"/>
    </source>
</evidence>
<dbReference type="InterPro" id="IPR007334">
    <property type="entry name" value="UPF0208"/>
</dbReference>
<keyword evidence="5" id="KW-0997">Cell inner membrane</keyword>
<evidence type="ECO:0000313" key="11">
    <source>
        <dbReference type="Proteomes" id="UP000568664"/>
    </source>
</evidence>
<evidence type="ECO:0000256" key="5">
    <source>
        <dbReference type="ARBA" id="ARBA00022519"/>
    </source>
</evidence>
<keyword evidence="8 9" id="KW-0472">Membrane</keyword>
<sequence length="141" mass="16097">MKLSVVALIKLGYRYIKLWPNRAELVQYFPEYRIIRFARMVLNVAPGLAFLSLALQISLQPINGLVIGLFYFILLLSMPLQALVMLGVKADKVLPPSLASWYKEGVARYNQQGGKEKLSVHKPRYIDLAQLLNMTYQQSLK</sequence>
<dbReference type="GO" id="GO:0005886">
    <property type="term" value="C:plasma membrane"/>
    <property type="evidence" value="ECO:0007669"/>
    <property type="project" value="UniProtKB-SubCell"/>
</dbReference>
<feature type="transmembrane region" description="Helical" evidence="9">
    <location>
        <begin position="65"/>
        <end position="88"/>
    </location>
</feature>
<evidence type="ECO:0000256" key="8">
    <source>
        <dbReference type="ARBA" id="ARBA00023136"/>
    </source>
</evidence>
<evidence type="ECO:0000256" key="2">
    <source>
        <dbReference type="ARBA" id="ARBA00009474"/>
    </source>
</evidence>
<evidence type="ECO:0000313" key="10">
    <source>
        <dbReference type="EMBL" id="NMP32467.1"/>
    </source>
</evidence>
<dbReference type="Pfam" id="PF04217">
    <property type="entry name" value="DUF412"/>
    <property type="match status" value="1"/>
</dbReference>
<protein>
    <recommendedName>
        <fullName evidence="3">UPF0208 membrane protein YfbV</fullName>
    </recommendedName>
</protein>
<comment type="caution">
    <text evidence="10">The sequence shown here is derived from an EMBL/GenBank/DDBJ whole genome shotgun (WGS) entry which is preliminary data.</text>
</comment>
<evidence type="ECO:0000256" key="3">
    <source>
        <dbReference type="ARBA" id="ARBA00018831"/>
    </source>
</evidence>
<reference evidence="10 11" key="1">
    <citation type="submission" date="2020-04" db="EMBL/GenBank/DDBJ databases">
        <title>Thalassotalea sp. M1531, isolated from the surface of marine red alga.</title>
        <authorList>
            <person name="Pang L."/>
            <person name="Lu D.-C."/>
        </authorList>
    </citation>
    <scope>NUCLEOTIDE SEQUENCE [LARGE SCALE GENOMIC DNA]</scope>
    <source>
        <strain evidence="10 11">M1531</strain>
    </source>
</reference>
<evidence type="ECO:0000256" key="9">
    <source>
        <dbReference type="SAM" id="Phobius"/>
    </source>
</evidence>
<accession>A0A7Y0LDU5</accession>
<dbReference type="AlphaFoldDB" id="A0A7Y0LDU5"/>
<keyword evidence="6 9" id="KW-0812">Transmembrane</keyword>
<comment type="similarity">
    <text evidence="2">Belongs to the UPF0208 family.</text>
</comment>
<dbReference type="EMBL" id="JABBXH010000004">
    <property type="protein sequence ID" value="NMP32467.1"/>
    <property type="molecule type" value="Genomic_DNA"/>
</dbReference>
<dbReference type="RefSeq" id="WP_169075799.1">
    <property type="nucleotide sequence ID" value="NZ_JABBXH010000004.1"/>
</dbReference>
<feature type="transmembrane region" description="Helical" evidence="9">
    <location>
        <begin position="40"/>
        <end position="59"/>
    </location>
</feature>